<dbReference type="Pfam" id="PF02826">
    <property type="entry name" value="2-Hacid_dh_C"/>
    <property type="match status" value="1"/>
</dbReference>
<dbReference type="GO" id="GO:0016618">
    <property type="term" value="F:hydroxypyruvate reductase [NAD(P)H] activity"/>
    <property type="evidence" value="ECO:0007669"/>
    <property type="project" value="TreeGrafter"/>
</dbReference>
<dbReference type="OrthoDB" id="9805416at2"/>
<dbReference type="PANTHER" id="PTHR10996">
    <property type="entry name" value="2-HYDROXYACID DEHYDROGENASE-RELATED"/>
    <property type="match status" value="1"/>
</dbReference>
<reference evidence="7 8" key="1">
    <citation type="submission" date="2019-11" db="EMBL/GenBank/DDBJ databases">
        <title>Genome sequence of Moorella glycerini DSM11254.</title>
        <authorList>
            <person name="Poehlein A."/>
            <person name="Boeer T."/>
            <person name="Daniel R."/>
        </authorList>
    </citation>
    <scope>NUCLEOTIDE SEQUENCE [LARGE SCALE GENOMIC DNA]</scope>
    <source>
        <strain evidence="7 8">DSM 11254</strain>
    </source>
</reference>
<dbReference type="EC" id="1.1.1.-" evidence="7"/>
<feature type="domain" description="D-isomer specific 2-hydroxyacid dehydrogenase NAD-binding" evidence="6">
    <location>
        <begin position="111"/>
        <end position="287"/>
    </location>
</feature>
<feature type="domain" description="D-isomer specific 2-hydroxyacid dehydrogenase catalytic" evidence="5">
    <location>
        <begin position="7"/>
        <end position="319"/>
    </location>
</feature>
<dbReference type="InterPro" id="IPR036291">
    <property type="entry name" value="NAD(P)-bd_dom_sf"/>
</dbReference>
<dbReference type="GO" id="GO:0051287">
    <property type="term" value="F:NAD binding"/>
    <property type="evidence" value="ECO:0007669"/>
    <property type="project" value="InterPro"/>
</dbReference>
<evidence type="ECO:0000259" key="6">
    <source>
        <dbReference type="Pfam" id="PF02826"/>
    </source>
</evidence>
<dbReference type="InterPro" id="IPR029752">
    <property type="entry name" value="D-isomer_DH_CS1"/>
</dbReference>
<dbReference type="GO" id="GO:0030267">
    <property type="term" value="F:glyoxylate reductase (NADPH) activity"/>
    <property type="evidence" value="ECO:0007669"/>
    <property type="project" value="TreeGrafter"/>
</dbReference>
<dbReference type="Gene3D" id="3.40.50.720">
    <property type="entry name" value="NAD(P)-binding Rossmann-like Domain"/>
    <property type="match status" value="2"/>
</dbReference>
<name>A0A6I5ZMS0_9FIRM</name>
<dbReference type="RefSeq" id="WP_156271598.1">
    <property type="nucleotide sequence ID" value="NZ_CP046244.1"/>
</dbReference>
<dbReference type="PROSITE" id="PS00671">
    <property type="entry name" value="D_2_HYDROXYACID_DH_3"/>
    <property type="match status" value="1"/>
</dbReference>
<gene>
    <name evidence="7" type="ORF">MGLY_05100</name>
</gene>
<dbReference type="CDD" id="cd05301">
    <property type="entry name" value="GDH"/>
    <property type="match status" value="1"/>
</dbReference>
<organism evidence="7 8">
    <name type="scientific">Neomoorella glycerini</name>
    <dbReference type="NCBI Taxonomy" id="55779"/>
    <lineage>
        <taxon>Bacteria</taxon>
        <taxon>Bacillati</taxon>
        <taxon>Bacillota</taxon>
        <taxon>Clostridia</taxon>
        <taxon>Neomoorellales</taxon>
        <taxon>Neomoorellaceae</taxon>
        <taxon>Neomoorella</taxon>
    </lineage>
</organism>
<accession>A0A6I5ZMS0</accession>
<evidence type="ECO:0000256" key="3">
    <source>
        <dbReference type="ARBA" id="ARBA00023027"/>
    </source>
</evidence>
<evidence type="ECO:0000256" key="2">
    <source>
        <dbReference type="ARBA" id="ARBA00023002"/>
    </source>
</evidence>
<dbReference type="InterPro" id="IPR050223">
    <property type="entry name" value="D-isomer_2-hydroxyacid_DH"/>
</dbReference>
<dbReference type="InterPro" id="IPR006140">
    <property type="entry name" value="D-isomer_DH_NAD-bd"/>
</dbReference>
<dbReference type="PANTHER" id="PTHR10996:SF178">
    <property type="entry name" value="2-HYDROXYACID DEHYDROGENASE YGL185C-RELATED"/>
    <property type="match status" value="1"/>
</dbReference>
<proteinExistence type="inferred from homology"/>
<dbReference type="FunFam" id="3.40.50.720:FF:000462">
    <property type="entry name" value="Glyoxylate reductase (NADP+)"/>
    <property type="match status" value="1"/>
</dbReference>
<dbReference type="Proteomes" id="UP000425916">
    <property type="component" value="Chromosome"/>
</dbReference>
<comment type="similarity">
    <text evidence="1 4">Belongs to the D-isomer specific 2-hydroxyacid dehydrogenase family.</text>
</comment>
<dbReference type="SUPFAM" id="SSF51735">
    <property type="entry name" value="NAD(P)-binding Rossmann-fold domains"/>
    <property type="match status" value="1"/>
</dbReference>
<dbReference type="InterPro" id="IPR006139">
    <property type="entry name" value="D-isomer_2_OHA_DH_cat_dom"/>
</dbReference>
<evidence type="ECO:0000313" key="8">
    <source>
        <dbReference type="Proteomes" id="UP000425916"/>
    </source>
</evidence>
<evidence type="ECO:0000259" key="5">
    <source>
        <dbReference type="Pfam" id="PF00389"/>
    </source>
</evidence>
<dbReference type="GO" id="GO:0005829">
    <property type="term" value="C:cytosol"/>
    <property type="evidence" value="ECO:0007669"/>
    <property type="project" value="TreeGrafter"/>
</dbReference>
<evidence type="ECO:0000256" key="1">
    <source>
        <dbReference type="ARBA" id="ARBA00005854"/>
    </source>
</evidence>
<dbReference type="SUPFAM" id="SSF52283">
    <property type="entry name" value="Formate/glycerate dehydrogenase catalytic domain-like"/>
    <property type="match status" value="1"/>
</dbReference>
<keyword evidence="3" id="KW-0520">NAD</keyword>
<dbReference type="PROSITE" id="PS00670">
    <property type="entry name" value="D_2_HYDROXYACID_DH_2"/>
    <property type="match status" value="1"/>
</dbReference>
<dbReference type="AlphaFoldDB" id="A0A6I5ZMS0"/>
<evidence type="ECO:0000256" key="4">
    <source>
        <dbReference type="RuleBase" id="RU003719"/>
    </source>
</evidence>
<keyword evidence="2 4" id="KW-0560">Oxidoreductase</keyword>
<dbReference type="Pfam" id="PF00389">
    <property type="entry name" value="2-Hacid_dh"/>
    <property type="match status" value="1"/>
</dbReference>
<dbReference type="PROSITE" id="PS00065">
    <property type="entry name" value="D_2_HYDROXYACID_DH_1"/>
    <property type="match status" value="1"/>
</dbReference>
<keyword evidence="8" id="KW-1185">Reference proteome</keyword>
<dbReference type="EMBL" id="CP046244">
    <property type="protein sequence ID" value="QGP91183.1"/>
    <property type="molecule type" value="Genomic_DNA"/>
</dbReference>
<sequence length="330" mass="36202">MAKWNVYVTRLVPQPALDLLAEYCDLEINPEDRVLTRAELLEKVRGRDGILCLLTDILDDEVFTAAKGVKIFANVAVGFNNVDLEAATRHGIMISNTPGVLTEATADMAWALLFTVARRVVEGDKFTRAGKYKGWGPLLMLGQEITGKTLGVIGAGRIGTAFARKAKGFDMKILYHDVQRSEAFEAATGGTYVDKETLLKEADFVSLHVPLMPSTTHLISTPELKLMKKTSILINTSRGPVVDEKALVKALQEKEIWGAGLDVFENEPELAPGLAELDNVVLCPHIASATWETRTNMALMAANNLLAALRGELPPQCLNPEVYYRQHGKM</sequence>
<evidence type="ECO:0000313" key="7">
    <source>
        <dbReference type="EMBL" id="QGP91183.1"/>
    </source>
</evidence>
<protein>
    <submittedName>
        <fullName evidence="7">2-hydroxyacid dehydrogenase</fullName>
        <ecNumber evidence="7">1.1.1.-</ecNumber>
    </submittedName>
</protein>
<dbReference type="InterPro" id="IPR029753">
    <property type="entry name" value="D-isomer_DH_CS"/>
</dbReference>